<dbReference type="PANTHER" id="PTHR21581">
    <property type="entry name" value="D-ALANYL-D-ALANINE CARBOXYPEPTIDASE"/>
    <property type="match status" value="1"/>
</dbReference>
<feature type="domain" description="Peptidase S11 D-alanyl-D-alanine carboxypeptidase A N-terminal" evidence="12">
    <location>
        <begin position="361"/>
        <end position="479"/>
    </location>
</feature>
<keyword evidence="5" id="KW-0573">Peptidoglycan synthesis</keyword>
<protein>
    <submittedName>
        <fullName evidence="13">D-alanyl-D-alanine carboxypeptidase</fullName>
        <ecNumber evidence="13">3.4.16.4</ecNumber>
    </submittedName>
</protein>
<dbReference type="GO" id="GO:0009002">
    <property type="term" value="F:serine-type D-Ala-D-Ala carboxypeptidase activity"/>
    <property type="evidence" value="ECO:0007669"/>
    <property type="project" value="UniProtKB-EC"/>
</dbReference>
<evidence type="ECO:0000256" key="1">
    <source>
        <dbReference type="ARBA" id="ARBA00007164"/>
    </source>
</evidence>
<evidence type="ECO:0000313" key="14">
    <source>
        <dbReference type="Proteomes" id="UP000317648"/>
    </source>
</evidence>
<dbReference type="PANTHER" id="PTHR21581:SF6">
    <property type="entry name" value="TRAFFICKING PROTEIN PARTICLE COMPLEX SUBUNIT 12"/>
    <property type="match status" value="1"/>
</dbReference>
<evidence type="ECO:0000259" key="12">
    <source>
        <dbReference type="Pfam" id="PF00768"/>
    </source>
</evidence>
<feature type="signal peptide" evidence="11">
    <location>
        <begin position="1"/>
        <end position="29"/>
    </location>
</feature>
<keyword evidence="2 11" id="KW-0732">Signal</keyword>
<evidence type="ECO:0000256" key="4">
    <source>
        <dbReference type="ARBA" id="ARBA00022960"/>
    </source>
</evidence>
<evidence type="ECO:0000256" key="2">
    <source>
        <dbReference type="ARBA" id="ARBA00022729"/>
    </source>
</evidence>
<feature type="binding site" evidence="8">
    <location>
        <position position="450"/>
    </location>
    <ligand>
        <name>substrate</name>
    </ligand>
</feature>
<feature type="active site" description="Proton acceptor" evidence="7">
    <location>
        <position position="268"/>
    </location>
</feature>
<dbReference type="Pfam" id="PF00768">
    <property type="entry name" value="Peptidase_S11"/>
    <property type="match status" value="2"/>
</dbReference>
<feature type="domain" description="Peptidase S11 D-alanyl-D-alanine carboxypeptidase A N-terminal" evidence="12">
    <location>
        <begin position="233"/>
        <end position="339"/>
    </location>
</feature>
<feature type="region of interest" description="Disordered" evidence="10">
    <location>
        <begin position="87"/>
        <end position="109"/>
    </location>
</feature>
<feature type="region of interest" description="Disordered" evidence="10">
    <location>
        <begin position="337"/>
        <end position="357"/>
    </location>
</feature>
<dbReference type="Proteomes" id="UP000317648">
    <property type="component" value="Chromosome"/>
</dbReference>
<dbReference type="EC" id="3.4.16.4" evidence="13"/>
<dbReference type="EMBL" id="CP036433">
    <property type="protein sequence ID" value="QDU97439.1"/>
    <property type="molecule type" value="Genomic_DNA"/>
</dbReference>
<dbReference type="GO" id="GO:0071555">
    <property type="term" value="P:cell wall organization"/>
    <property type="evidence" value="ECO:0007669"/>
    <property type="project" value="UniProtKB-KW"/>
</dbReference>
<gene>
    <name evidence="13" type="ORF">Pla8534_52870</name>
</gene>
<name>A0A518E025_9BACT</name>
<keyword evidence="6" id="KW-0961">Cell wall biogenesis/degradation</keyword>
<dbReference type="RefSeq" id="WP_145056211.1">
    <property type="nucleotide sequence ID" value="NZ_CP036433.1"/>
</dbReference>
<evidence type="ECO:0000256" key="7">
    <source>
        <dbReference type="PIRSR" id="PIRSR618044-1"/>
    </source>
</evidence>
<dbReference type="InterPro" id="IPR001967">
    <property type="entry name" value="Peptidase_S11_N"/>
</dbReference>
<keyword evidence="4" id="KW-0133">Cell shape</keyword>
<feature type="active site" description="Acyl-ester intermediate" evidence="7">
    <location>
        <position position="265"/>
    </location>
</feature>
<evidence type="ECO:0000256" key="8">
    <source>
        <dbReference type="PIRSR" id="PIRSR618044-2"/>
    </source>
</evidence>
<evidence type="ECO:0000256" key="9">
    <source>
        <dbReference type="RuleBase" id="RU004016"/>
    </source>
</evidence>
<evidence type="ECO:0000256" key="10">
    <source>
        <dbReference type="SAM" id="MobiDB-lite"/>
    </source>
</evidence>
<dbReference type="OrthoDB" id="9791132at2"/>
<dbReference type="SUPFAM" id="SSF56601">
    <property type="entry name" value="beta-lactamase/transpeptidase-like"/>
    <property type="match status" value="1"/>
</dbReference>
<evidence type="ECO:0000313" key="13">
    <source>
        <dbReference type="EMBL" id="QDU97439.1"/>
    </source>
</evidence>
<sequence length="506" mass="54548" precursor="true">MRNQSTIANAIWMRRLLAACILSCGIGGAQGGAAELQTVRFDFGDKPTAGSWNAVDDPRGAGLRVQGAVDLAGVATSVALRQTDGWAGFNTDGARPAEDAPEEKTDRAPATATGDSFYLEAGVDALARLELEGLQPGEKYTLALFASRMAANDASQRVALFTAGEQQVRLDASNNQDRWAELKEVVADDRGVIGLQIECPAGQDYAYLNVLEIRGVFGAAADYRLPPEDLTGPPLTTARAWAIADGATGDLLWGEQESAVRQMASTTKMMTAWIVLELAGKNPQLLEEIVTISARADKTGGSTAGVRVGEKLPVADLLFGLLLPSGNDAAVALAEHVGGRLPPPSSDSEPGAKEQEPDDLARFVAEMNRRAADLGMQETHYFDPHGNSPNRSSARDLIRLAFRAMQYERFRQYVSTREYRCQLQHEDTTREAVWKNTNQLLQFGGYDGIKTGTTGGAGACLVSRGQRGDDVLLVVVLGSTSSDARYVDSRNLYRWAWRERQPLAGE</sequence>
<feature type="compositionally biased region" description="Basic and acidic residues" evidence="10">
    <location>
        <begin position="95"/>
        <end position="107"/>
    </location>
</feature>
<keyword evidence="14" id="KW-1185">Reference proteome</keyword>
<dbReference type="Gene3D" id="3.40.710.10">
    <property type="entry name" value="DD-peptidase/beta-lactamase superfamily"/>
    <property type="match status" value="1"/>
</dbReference>
<accession>A0A518E025</accession>
<keyword evidence="13" id="KW-0645">Protease</keyword>
<feature type="chain" id="PRO_5021716873" evidence="11">
    <location>
        <begin position="30"/>
        <end position="506"/>
    </location>
</feature>
<proteinExistence type="inferred from homology"/>
<reference evidence="13 14" key="1">
    <citation type="submission" date="2019-02" db="EMBL/GenBank/DDBJ databases">
        <title>Deep-cultivation of Planctomycetes and their phenomic and genomic characterization uncovers novel biology.</title>
        <authorList>
            <person name="Wiegand S."/>
            <person name="Jogler M."/>
            <person name="Boedeker C."/>
            <person name="Pinto D."/>
            <person name="Vollmers J."/>
            <person name="Rivas-Marin E."/>
            <person name="Kohn T."/>
            <person name="Peeters S.H."/>
            <person name="Heuer A."/>
            <person name="Rast P."/>
            <person name="Oberbeckmann S."/>
            <person name="Bunk B."/>
            <person name="Jeske O."/>
            <person name="Meyerdierks A."/>
            <person name="Storesund J.E."/>
            <person name="Kallscheuer N."/>
            <person name="Luecker S."/>
            <person name="Lage O.M."/>
            <person name="Pohl T."/>
            <person name="Merkel B.J."/>
            <person name="Hornburger P."/>
            <person name="Mueller R.-W."/>
            <person name="Bruemmer F."/>
            <person name="Labrenz M."/>
            <person name="Spormann A.M."/>
            <person name="Op den Camp H."/>
            <person name="Overmann J."/>
            <person name="Amann R."/>
            <person name="Jetten M.S.M."/>
            <person name="Mascher T."/>
            <person name="Medema M.H."/>
            <person name="Devos D.P."/>
            <person name="Kaster A.-K."/>
            <person name="Ovreas L."/>
            <person name="Rohde M."/>
            <person name="Galperin M.Y."/>
            <person name="Jogler C."/>
        </authorList>
    </citation>
    <scope>NUCLEOTIDE SEQUENCE [LARGE SCALE GENOMIC DNA]</scope>
    <source>
        <strain evidence="13 14">Pla85_3_4</strain>
    </source>
</reference>
<keyword evidence="13" id="KW-0121">Carboxypeptidase</keyword>
<evidence type="ECO:0000256" key="6">
    <source>
        <dbReference type="ARBA" id="ARBA00023316"/>
    </source>
</evidence>
<organism evidence="13 14">
    <name type="scientific">Lignipirellula cremea</name>
    <dbReference type="NCBI Taxonomy" id="2528010"/>
    <lineage>
        <taxon>Bacteria</taxon>
        <taxon>Pseudomonadati</taxon>
        <taxon>Planctomycetota</taxon>
        <taxon>Planctomycetia</taxon>
        <taxon>Pirellulales</taxon>
        <taxon>Pirellulaceae</taxon>
        <taxon>Lignipirellula</taxon>
    </lineage>
</organism>
<dbReference type="PRINTS" id="PR00725">
    <property type="entry name" value="DADACBPTASE1"/>
</dbReference>
<dbReference type="InterPro" id="IPR018044">
    <property type="entry name" value="Peptidase_S11"/>
</dbReference>
<dbReference type="GO" id="GO:0008360">
    <property type="term" value="P:regulation of cell shape"/>
    <property type="evidence" value="ECO:0007669"/>
    <property type="project" value="UniProtKB-KW"/>
</dbReference>
<dbReference type="GO" id="GO:0009252">
    <property type="term" value="P:peptidoglycan biosynthetic process"/>
    <property type="evidence" value="ECO:0007669"/>
    <property type="project" value="UniProtKB-KW"/>
</dbReference>
<evidence type="ECO:0000256" key="5">
    <source>
        <dbReference type="ARBA" id="ARBA00022984"/>
    </source>
</evidence>
<dbReference type="InterPro" id="IPR012338">
    <property type="entry name" value="Beta-lactam/transpept-like"/>
</dbReference>
<keyword evidence="3 13" id="KW-0378">Hydrolase</keyword>
<comment type="similarity">
    <text evidence="1 9">Belongs to the peptidase S11 family.</text>
</comment>
<dbReference type="AlphaFoldDB" id="A0A518E025"/>
<evidence type="ECO:0000256" key="3">
    <source>
        <dbReference type="ARBA" id="ARBA00022801"/>
    </source>
</evidence>
<evidence type="ECO:0000256" key="11">
    <source>
        <dbReference type="SAM" id="SignalP"/>
    </source>
</evidence>
<feature type="active site" evidence="7">
    <location>
        <position position="325"/>
    </location>
</feature>
<dbReference type="KEGG" id="lcre:Pla8534_52870"/>
<dbReference type="GO" id="GO:0006508">
    <property type="term" value="P:proteolysis"/>
    <property type="evidence" value="ECO:0007669"/>
    <property type="project" value="InterPro"/>
</dbReference>